<accession>A0A819UWI8</accession>
<evidence type="ECO:0000256" key="1">
    <source>
        <dbReference type="SAM" id="MobiDB-lite"/>
    </source>
</evidence>
<feature type="compositionally biased region" description="Basic and acidic residues" evidence="1">
    <location>
        <begin position="42"/>
        <end position="53"/>
    </location>
</feature>
<evidence type="ECO:0000313" key="3">
    <source>
        <dbReference type="Proteomes" id="UP000663866"/>
    </source>
</evidence>
<proteinExistence type="predicted"/>
<name>A0A819UWI8_9BILA</name>
<keyword evidence="3" id="KW-1185">Reference proteome</keyword>
<feature type="compositionally biased region" description="Acidic residues" evidence="1">
    <location>
        <begin position="69"/>
        <end position="119"/>
    </location>
</feature>
<sequence>MRDRCRPTTQYNTGMYGTSRSIIGLSTQTPVEKSSDVINYGDGDRSDISDHSDQNIQNFPDPIRNSNDIDYEDENAEDEDESVEDEDENAEDEDENAEDEDESVEDEDENVEDEDDDNDGNSNDLSINIIDEQQNEANRYCLDLTNFIRSSNLNKKNTNDLLK</sequence>
<evidence type="ECO:0000313" key="2">
    <source>
        <dbReference type="EMBL" id="CAF4087541.1"/>
    </source>
</evidence>
<feature type="region of interest" description="Disordered" evidence="1">
    <location>
        <begin position="24"/>
        <end position="131"/>
    </location>
</feature>
<gene>
    <name evidence="2" type="ORF">OVN521_LOCUS20159</name>
</gene>
<dbReference type="EMBL" id="CAJOBG010003933">
    <property type="protein sequence ID" value="CAF4087541.1"/>
    <property type="molecule type" value="Genomic_DNA"/>
</dbReference>
<comment type="caution">
    <text evidence="2">The sequence shown here is derived from an EMBL/GenBank/DDBJ whole genome shotgun (WGS) entry which is preliminary data.</text>
</comment>
<dbReference type="AlphaFoldDB" id="A0A819UWI8"/>
<feature type="compositionally biased region" description="Low complexity" evidence="1">
    <location>
        <begin position="120"/>
        <end position="131"/>
    </location>
</feature>
<organism evidence="2 3">
    <name type="scientific">Rotaria magnacalcarata</name>
    <dbReference type="NCBI Taxonomy" id="392030"/>
    <lineage>
        <taxon>Eukaryota</taxon>
        <taxon>Metazoa</taxon>
        <taxon>Spiralia</taxon>
        <taxon>Gnathifera</taxon>
        <taxon>Rotifera</taxon>
        <taxon>Eurotatoria</taxon>
        <taxon>Bdelloidea</taxon>
        <taxon>Philodinida</taxon>
        <taxon>Philodinidae</taxon>
        <taxon>Rotaria</taxon>
    </lineage>
</organism>
<reference evidence="2" key="1">
    <citation type="submission" date="2021-02" db="EMBL/GenBank/DDBJ databases">
        <authorList>
            <person name="Nowell W R."/>
        </authorList>
    </citation>
    <scope>NUCLEOTIDE SEQUENCE</scope>
</reference>
<protein>
    <submittedName>
        <fullName evidence="2">Uncharacterized protein</fullName>
    </submittedName>
</protein>
<dbReference type="Proteomes" id="UP000663866">
    <property type="component" value="Unassembled WGS sequence"/>
</dbReference>
<feature type="non-terminal residue" evidence="2">
    <location>
        <position position="163"/>
    </location>
</feature>